<evidence type="ECO:0000313" key="13">
    <source>
        <dbReference type="Proteomes" id="UP000595917"/>
    </source>
</evidence>
<dbReference type="InterPro" id="IPR006675">
    <property type="entry name" value="HDIG_dom"/>
</dbReference>
<dbReference type="InterPro" id="IPR002646">
    <property type="entry name" value="PolA_pol_head_dom"/>
</dbReference>
<gene>
    <name evidence="12" type="ORF">JFL75_14510</name>
</gene>
<dbReference type="GO" id="GO:0000166">
    <property type="term" value="F:nucleotide binding"/>
    <property type="evidence" value="ECO:0007669"/>
    <property type="project" value="UniProtKB-KW"/>
</dbReference>
<dbReference type="EMBL" id="CP067089">
    <property type="protein sequence ID" value="QQO11404.1"/>
    <property type="molecule type" value="Genomic_DNA"/>
</dbReference>
<dbReference type="Proteomes" id="UP000595917">
    <property type="component" value="Chromosome"/>
</dbReference>
<keyword evidence="6" id="KW-0547">Nucleotide-binding</keyword>
<dbReference type="GO" id="GO:0016779">
    <property type="term" value="F:nucleotidyltransferase activity"/>
    <property type="evidence" value="ECO:0007669"/>
    <property type="project" value="UniProtKB-KW"/>
</dbReference>
<dbReference type="CDD" id="cd00077">
    <property type="entry name" value="HDc"/>
    <property type="match status" value="1"/>
</dbReference>
<dbReference type="PANTHER" id="PTHR46173">
    <property type="entry name" value="CCA TRNA NUCLEOTIDYLTRANSFERASE 1, MITOCHONDRIAL"/>
    <property type="match status" value="1"/>
</dbReference>
<dbReference type="SUPFAM" id="SSF81301">
    <property type="entry name" value="Nucleotidyltransferase"/>
    <property type="match status" value="1"/>
</dbReference>
<keyword evidence="8" id="KW-0694">RNA-binding</keyword>
<comment type="similarity">
    <text evidence="8">Belongs to the tRNA nucleotidyltransferase/poly(A) polymerase family.</text>
</comment>
<evidence type="ECO:0000259" key="9">
    <source>
        <dbReference type="Pfam" id="PF01743"/>
    </source>
</evidence>
<evidence type="ECO:0000256" key="6">
    <source>
        <dbReference type="ARBA" id="ARBA00022741"/>
    </source>
</evidence>
<dbReference type="CDD" id="cd05398">
    <property type="entry name" value="NT_ClassII-CCAase"/>
    <property type="match status" value="1"/>
</dbReference>
<dbReference type="Pfam" id="PF01743">
    <property type="entry name" value="PolyA_pol"/>
    <property type="match status" value="1"/>
</dbReference>
<keyword evidence="2 8" id="KW-0808">Transferase</keyword>
<keyword evidence="4" id="KW-0548">Nucleotidyltransferase</keyword>
<dbReference type="KEGG" id="bhc:JFL75_14510"/>
<sequence>MGNQRINPVLKEIAGIFGAHKKQVYLVGGAVRDLLLGCYPNDWDIATDARPEEVMAMFAKVIPTGIKHGTVTIRFKGHSIESTTFRTESDYTDGRRPDTVRYAATIEEDLSRRDFTMNAIALRLPAGDTVDPYHGREDIMRRLIRCVGNPGERFCEDGLRPVRAVRFAAQLGFDIEDATLAAIPGALPVTERVAPERIKDELSRIVTSRKPSTAFLAMERTGLLQLLLPELAACRNIDQKGFHRFDVLGHSLLACDFAANDPRGIAAKNFCGDDGENQRLEVCLAALFHDLGKPVTRKLDERNIWTFHQHERESAELAKNILLRLRYPNTVIDTVVHLIRQHMFHYDESWSDAAVRRFIIRVGEPYLDALYALRRADAFATAGTELPADFLCPLISRVDRILSEGKALSLKDLAVNGNDLIRLGVQPGKRIGIILNELLEAVLDDPDLNTAERLSEIAGNINRRYGG</sequence>
<comment type="cofactor">
    <cofactor evidence="1">
        <name>Mg(2+)</name>
        <dbReference type="ChEBI" id="CHEBI:18420"/>
    </cofactor>
</comment>
<dbReference type="GO" id="GO:0046872">
    <property type="term" value="F:metal ion binding"/>
    <property type="evidence" value="ECO:0007669"/>
    <property type="project" value="UniProtKB-KW"/>
</dbReference>
<evidence type="ECO:0000256" key="5">
    <source>
        <dbReference type="ARBA" id="ARBA00022723"/>
    </source>
</evidence>
<reference evidence="12" key="1">
    <citation type="submission" date="2021-01" db="EMBL/GenBank/DDBJ databases">
        <title>Description of Breznakiella homolactica.</title>
        <authorList>
            <person name="Song Y."/>
            <person name="Brune A."/>
        </authorList>
    </citation>
    <scope>NUCLEOTIDE SEQUENCE</scope>
    <source>
        <strain evidence="12">RmG30</strain>
    </source>
</reference>
<protein>
    <submittedName>
        <fullName evidence="12">HD domain-containing protein</fullName>
    </submittedName>
</protein>
<dbReference type="InterPro" id="IPR043519">
    <property type="entry name" value="NT_sf"/>
</dbReference>
<dbReference type="Gene3D" id="1.10.246.80">
    <property type="match status" value="1"/>
</dbReference>
<evidence type="ECO:0000256" key="1">
    <source>
        <dbReference type="ARBA" id="ARBA00001946"/>
    </source>
</evidence>
<name>A0A7T8BB40_9SPIR</name>
<organism evidence="12 13">
    <name type="scientific">Breznakiella homolactica</name>
    <dbReference type="NCBI Taxonomy" id="2798577"/>
    <lineage>
        <taxon>Bacteria</taxon>
        <taxon>Pseudomonadati</taxon>
        <taxon>Spirochaetota</taxon>
        <taxon>Spirochaetia</taxon>
        <taxon>Spirochaetales</taxon>
        <taxon>Breznakiellaceae</taxon>
        <taxon>Breznakiella</taxon>
    </lineage>
</organism>
<dbReference type="Gene3D" id="1.10.3090.10">
    <property type="entry name" value="cca-adding enzyme, domain 2"/>
    <property type="match status" value="1"/>
</dbReference>
<dbReference type="Pfam" id="PF12627">
    <property type="entry name" value="PolyA_pol_RNAbd"/>
    <property type="match status" value="1"/>
</dbReference>
<evidence type="ECO:0000256" key="3">
    <source>
        <dbReference type="ARBA" id="ARBA00022694"/>
    </source>
</evidence>
<evidence type="ECO:0000313" key="12">
    <source>
        <dbReference type="EMBL" id="QQO11404.1"/>
    </source>
</evidence>
<dbReference type="Gene3D" id="3.30.460.10">
    <property type="entry name" value="Beta Polymerase, domain 2"/>
    <property type="match status" value="1"/>
</dbReference>
<dbReference type="RefSeq" id="WP_215628710.1">
    <property type="nucleotide sequence ID" value="NZ_CP067089.2"/>
</dbReference>
<feature type="domain" description="tRNA nucleotidyltransferase/poly(A) polymerase RNA and SrmB- binding" evidence="11">
    <location>
        <begin position="172"/>
        <end position="233"/>
    </location>
</feature>
<dbReference type="NCBIfam" id="TIGR00277">
    <property type="entry name" value="HDIG"/>
    <property type="match status" value="1"/>
</dbReference>
<evidence type="ECO:0000256" key="4">
    <source>
        <dbReference type="ARBA" id="ARBA00022695"/>
    </source>
</evidence>
<evidence type="ECO:0000256" key="7">
    <source>
        <dbReference type="ARBA" id="ARBA00022842"/>
    </source>
</evidence>
<dbReference type="GO" id="GO:0008033">
    <property type="term" value="P:tRNA processing"/>
    <property type="evidence" value="ECO:0007669"/>
    <property type="project" value="UniProtKB-KW"/>
</dbReference>
<dbReference type="InterPro" id="IPR050264">
    <property type="entry name" value="Bact_CCA-adding_enz_type3_sf"/>
</dbReference>
<keyword evidence="7" id="KW-0460">Magnesium</keyword>
<keyword evidence="5" id="KW-0479">Metal-binding</keyword>
<feature type="domain" description="Poly A polymerase head" evidence="9">
    <location>
        <begin position="24"/>
        <end position="145"/>
    </location>
</feature>
<dbReference type="AlphaFoldDB" id="A0A7T8BB40"/>
<evidence type="ECO:0000259" key="11">
    <source>
        <dbReference type="Pfam" id="PF12627"/>
    </source>
</evidence>
<accession>A0A7T8BB40</accession>
<dbReference type="InterPro" id="IPR003607">
    <property type="entry name" value="HD/PDEase_dom"/>
</dbReference>
<dbReference type="InterPro" id="IPR032828">
    <property type="entry name" value="PolyA_RNA-bd"/>
</dbReference>
<keyword evidence="3" id="KW-0819">tRNA processing</keyword>
<proteinExistence type="inferred from homology"/>
<feature type="domain" description="HD" evidence="10">
    <location>
        <begin position="273"/>
        <end position="380"/>
    </location>
</feature>
<keyword evidence="13" id="KW-1185">Reference proteome</keyword>
<dbReference type="Pfam" id="PF01966">
    <property type="entry name" value="HD"/>
    <property type="match status" value="1"/>
</dbReference>
<dbReference type="InterPro" id="IPR006674">
    <property type="entry name" value="HD_domain"/>
</dbReference>
<dbReference type="GO" id="GO:0000049">
    <property type="term" value="F:tRNA binding"/>
    <property type="evidence" value="ECO:0007669"/>
    <property type="project" value="TreeGrafter"/>
</dbReference>
<evidence type="ECO:0000259" key="10">
    <source>
        <dbReference type="Pfam" id="PF01966"/>
    </source>
</evidence>
<evidence type="ECO:0000256" key="8">
    <source>
        <dbReference type="RuleBase" id="RU003953"/>
    </source>
</evidence>
<dbReference type="SUPFAM" id="SSF81891">
    <property type="entry name" value="Poly A polymerase C-terminal region-like"/>
    <property type="match status" value="1"/>
</dbReference>
<evidence type="ECO:0000256" key="2">
    <source>
        <dbReference type="ARBA" id="ARBA00022679"/>
    </source>
</evidence>
<dbReference type="PANTHER" id="PTHR46173:SF1">
    <property type="entry name" value="CCA TRNA NUCLEOTIDYLTRANSFERASE 1, MITOCHONDRIAL"/>
    <property type="match status" value="1"/>
</dbReference>